<keyword evidence="3" id="KW-0560">Oxidoreductase</keyword>
<dbReference type="Pfam" id="PF25137">
    <property type="entry name" value="ADH_Fe_C"/>
    <property type="match status" value="1"/>
</dbReference>
<name>A0AAE3N120_9HYPH</name>
<dbReference type="EC" id="1.1.1.1" evidence="3"/>
<evidence type="ECO:0000259" key="2">
    <source>
        <dbReference type="Pfam" id="PF25137"/>
    </source>
</evidence>
<feature type="compositionally biased region" description="Polar residues" evidence="1">
    <location>
        <begin position="78"/>
        <end position="88"/>
    </location>
</feature>
<reference evidence="3" key="1">
    <citation type="submission" date="2022-07" db="EMBL/GenBank/DDBJ databases">
        <title>Ectorhizobium quercum gen.nov., sp. nov.</title>
        <authorList>
            <person name="Ma T."/>
            <person name="Li Y."/>
        </authorList>
    </citation>
    <scope>NUCLEOTIDE SEQUENCE</scope>
    <source>
        <strain evidence="3">BDR2-2</strain>
    </source>
</reference>
<keyword evidence="4" id="KW-1185">Reference proteome</keyword>
<dbReference type="RefSeq" id="WP_306412218.1">
    <property type="nucleotide sequence ID" value="NZ_JANFPI010000004.1"/>
</dbReference>
<organism evidence="3 4">
    <name type="scientific">Ectorhizobium quercum</name>
    <dbReference type="NCBI Taxonomy" id="2965071"/>
    <lineage>
        <taxon>Bacteria</taxon>
        <taxon>Pseudomonadati</taxon>
        <taxon>Pseudomonadota</taxon>
        <taxon>Alphaproteobacteria</taxon>
        <taxon>Hyphomicrobiales</taxon>
        <taxon>Rhizobiaceae</taxon>
        <taxon>Ectorhizobium</taxon>
    </lineage>
</organism>
<accession>A0AAE3N120</accession>
<feature type="domain" description="Fe-containing alcohol dehydrogenase-like C-terminal" evidence="2">
    <location>
        <begin position="1"/>
        <end position="111"/>
    </location>
</feature>
<dbReference type="Gene3D" id="1.20.1090.10">
    <property type="entry name" value="Dehydroquinate synthase-like - alpha domain"/>
    <property type="match status" value="1"/>
</dbReference>
<protein>
    <submittedName>
        <fullName evidence="3">Iron-containing alcohol dehydrogenase</fullName>
        <ecNumber evidence="3">1.1.1.1</ecNumber>
    </submittedName>
</protein>
<feature type="region of interest" description="Disordered" evidence="1">
    <location>
        <begin position="70"/>
        <end position="97"/>
    </location>
</feature>
<comment type="caution">
    <text evidence="3">The sequence shown here is derived from an EMBL/GenBank/DDBJ whole genome shotgun (WGS) entry which is preliminary data.</text>
</comment>
<dbReference type="InterPro" id="IPR039697">
    <property type="entry name" value="Alcohol_dehydrogenase_Fe"/>
</dbReference>
<sequence length="149" mass="15946">MAGQSFANAPVAGVHTLAYPLGGHFHVPHGLSNALVLPHVLCFNLPDAAHLYADIAAAAFPELVEGPSGQRAEASVASLETPSRTLNPPQRLRDVGIPRDALPPLARDAITSPQQPARNDRGLCPRHLRSRLLRRTGRRPPRCGERVAA</sequence>
<dbReference type="AlphaFoldDB" id="A0AAE3N120"/>
<dbReference type="InterPro" id="IPR056798">
    <property type="entry name" value="ADH_Fe_C"/>
</dbReference>
<dbReference type="PANTHER" id="PTHR11496">
    <property type="entry name" value="ALCOHOL DEHYDROGENASE"/>
    <property type="match status" value="1"/>
</dbReference>
<evidence type="ECO:0000313" key="3">
    <source>
        <dbReference type="EMBL" id="MCX8998181.1"/>
    </source>
</evidence>
<evidence type="ECO:0000313" key="4">
    <source>
        <dbReference type="Proteomes" id="UP001208771"/>
    </source>
</evidence>
<dbReference type="EMBL" id="JANFPI010000004">
    <property type="protein sequence ID" value="MCX8998181.1"/>
    <property type="molecule type" value="Genomic_DNA"/>
</dbReference>
<dbReference type="SUPFAM" id="SSF56796">
    <property type="entry name" value="Dehydroquinate synthase-like"/>
    <property type="match status" value="1"/>
</dbReference>
<dbReference type="GO" id="GO:0004022">
    <property type="term" value="F:alcohol dehydrogenase (NAD+) activity"/>
    <property type="evidence" value="ECO:0007669"/>
    <property type="project" value="UniProtKB-EC"/>
</dbReference>
<gene>
    <name evidence="3" type="ORF">NOF55_13800</name>
</gene>
<evidence type="ECO:0000256" key="1">
    <source>
        <dbReference type="SAM" id="MobiDB-lite"/>
    </source>
</evidence>
<dbReference type="PANTHER" id="PTHR11496:SF102">
    <property type="entry name" value="ALCOHOL DEHYDROGENASE 4"/>
    <property type="match status" value="1"/>
</dbReference>
<proteinExistence type="predicted"/>
<dbReference type="Proteomes" id="UP001208771">
    <property type="component" value="Unassembled WGS sequence"/>
</dbReference>